<evidence type="ECO:0000313" key="2">
    <source>
        <dbReference type="EMBL" id="MDM8157690.1"/>
    </source>
</evidence>
<evidence type="ECO:0000313" key="3">
    <source>
        <dbReference type="Proteomes" id="UP001529340"/>
    </source>
</evidence>
<dbReference type="Proteomes" id="UP001529340">
    <property type="component" value="Unassembled WGS sequence"/>
</dbReference>
<dbReference type="EMBL" id="JAUDCG010000039">
    <property type="protein sequence ID" value="MDM8157690.1"/>
    <property type="molecule type" value="Genomic_DNA"/>
</dbReference>
<dbReference type="Pfam" id="PF00899">
    <property type="entry name" value="ThiF"/>
    <property type="match status" value="1"/>
</dbReference>
<reference evidence="2 3" key="2">
    <citation type="submission" date="2023-06" db="EMBL/GenBank/DDBJ databases">
        <title>Identification and characterization of horizontal gene transfer across gut microbiota members of farm animals based on homology search.</title>
        <authorList>
            <person name="Schwarzerova J."/>
            <person name="Nykrynova M."/>
            <person name="Jureckova K."/>
            <person name="Cejkova D."/>
            <person name="Rychlik I."/>
        </authorList>
    </citation>
    <scope>NUCLEOTIDE SEQUENCE [LARGE SCALE GENOMIC DNA]</scope>
    <source>
        <strain evidence="2 3">ET39</strain>
    </source>
</reference>
<gene>
    <name evidence="2" type="ORF">QUV96_08575</name>
</gene>
<dbReference type="InterPro" id="IPR000594">
    <property type="entry name" value="ThiF_NAD_FAD-bd"/>
</dbReference>
<dbReference type="CDD" id="cd00755">
    <property type="entry name" value="YgdL_like"/>
    <property type="match status" value="1"/>
</dbReference>
<protein>
    <submittedName>
        <fullName evidence="2">tRNA threonylcarbamoyladenosine dehydratase</fullName>
    </submittedName>
</protein>
<dbReference type="PANTHER" id="PTHR43267">
    <property type="entry name" value="TRNA THREONYLCARBAMOYLADENOSINE DEHYDRATASE"/>
    <property type="match status" value="1"/>
</dbReference>
<evidence type="ECO:0000259" key="1">
    <source>
        <dbReference type="Pfam" id="PF00899"/>
    </source>
</evidence>
<name>A0ABT7UFI3_9FIRM</name>
<dbReference type="InterPro" id="IPR045886">
    <property type="entry name" value="ThiF/MoeB/HesA"/>
</dbReference>
<dbReference type="RefSeq" id="WP_289608136.1">
    <property type="nucleotide sequence ID" value="NZ_JAUDCG010000039.1"/>
</dbReference>
<dbReference type="PANTHER" id="PTHR43267:SF1">
    <property type="entry name" value="TRNA THREONYLCARBAMOYLADENOSINE DEHYDRATASE"/>
    <property type="match status" value="1"/>
</dbReference>
<dbReference type="Gene3D" id="3.40.50.720">
    <property type="entry name" value="NAD(P)-binding Rossmann-like Domain"/>
    <property type="match status" value="1"/>
</dbReference>
<reference evidence="3" key="1">
    <citation type="submission" date="2023-06" db="EMBL/GenBank/DDBJ databases">
        <title>Identification and characterization of horizontal gene transfer across gut microbiota members of farm animals based on homology search.</title>
        <authorList>
            <person name="Zeman M."/>
            <person name="Kubasova T."/>
            <person name="Jahodarova E."/>
            <person name="Nykrynova M."/>
            <person name="Rychlik I."/>
        </authorList>
    </citation>
    <scope>NUCLEOTIDE SEQUENCE [LARGE SCALE GENOMIC DNA]</scope>
    <source>
        <strain evidence="3">ET39</strain>
    </source>
</reference>
<organism evidence="2 3">
    <name type="scientific">Amedibacillus dolichus</name>
    <dbReference type="NCBI Taxonomy" id="31971"/>
    <lineage>
        <taxon>Bacteria</taxon>
        <taxon>Bacillati</taxon>
        <taxon>Bacillota</taxon>
        <taxon>Erysipelotrichia</taxon>
        <taxon>Erysipelotrichales</taxon>
        <taxon>Erysipelotrichaceae</taxon>
        <taxon>Amedibacillus</taxon>
    </lineage>
</organism>
<reference evidence="2 3" key="3">
    <citation type="submission" date="2023-06" db="EMBL/GenBank/DDBJ databases">
        <authorList>
            <person name="Zeman M."/>
            <person name="Kubasova T."/>
            <person name="Jahodarova E."/>
            <person name="Nykrynova M."/>
            <person name="Rychlik I."/>
        </authorList>
    </citation>
    <scope>NUCLEOTIDE SEQUENCE [LARGE SCALE GENOMIC DNA]</scope>
    <source>
        <strain evidence="2 3">ET39</strain>
    </source>
</reference>
<dbReference type="InterPro" id="IPR035985">
    <property type="entry name" value="Ubiquitin-activating_enz"/>
</dbReference>
<comment type="caution">
    <text evidence="2">The sequence shown here is derived from an EMBL/GenBank/DDBJ whole genome shotgun (WGS) entry which is preliminary data.</text>
</comment>
<dbReference type="SUPFAM" id="SSF69572">
    <property type="entry name" value="Activating enzymes of the ubiquitin-like proteins"/>
    <property type="match status" value="1"/>
</dbReference>
<accession>A0ABT7UFI3</accession>
<sequence>MEQADTRTKLLIGEEGAAVLKARTVCVLGIGGVGSFCVEALARSGIGRLILVDGDVVAPSNLNRQLMAVQETIGKAKTEAMAERIRQYRSDIEIRCVNRFYDASLNEELFCEPIDFVVDAIDTLSSKRDCIEYCLLHQIPFISSMGMANRLDPTKLTIMELMKTTYDPLAKVMRSMMRKSVVKGKIPVVCSLEQPIRQTRIINEDGKTRKEQMPPASSSFVPAAAGLACASYAVRTLLGKAEKL</sequence>
<keyword evidence="3" id="KW-1185">Reference proteome</keyword>
<feature type="domain" description="THIF-type NAD/FAD binding fold" evidence="1">
    <location>
        <begin position="11"/>
        <end position="242"/>
    </location>
</feature>
<proteinExistence type="predicted"/>